<evidence type="ECO:0000313" key="2">
    <source>
        <dbReference type="Proteomes" id="UP000058925"/>
    </source>
</evidence>
<dbReference type="AlphaFoldDB" id="A0A654LW76"/>
<evidence type="ECO:0000313" key="1">
    <source>
        <dbReference type="EMBL" id="ALI35714.1"/>
    </source>
</evidence>
<dbReference type="OrthoDB" id="27667at2157"/>
<keyword evidence="1" id="KW-0378">Hydrolase</keyword>
<dbReference type="Pfam" id="PF08282">
    <property type="entry name" value="Hydrolase_3"/>
    <property type="match status" value="1"/>
</dbReference>
<dbReference type="RefSeq" id="WP_196818130.1">
    <property type="nucleotide sequence ID" value="NZ_CP012850.1"/>
</dbReference>
<accession>A0A654LW76</accession>
<gene>
    <name evidence="1" type="ORF">NMY3_01511</name>
</gene>
<dbReference type="InterPro" id="IPR023214">
    <property type="entry name" value="HAD_sf"/>
</dbReference>
<dbReference type="GO" id="GO:0016787">
    <property type="term" value="F:hydrolase activity"/>
    <property type="evidence" value="ECO:0007669"/>
    <property type="project" value="UniProtKB-KW"/>
</dbReference>
<dbReference type="SUPFAM" id="SSF56784">
    <property type="entry name" value="HAD-like"/>
    <property type="match status" value="1"/>
</dbReference>
<organism evidence="1 2">
    <name type="scientific">Candidatus Nitrosocosmicus oleophilus</name>
    <dbReference type="NCBI Taxonomy" id="1353260"/>
    <lineage>
        <taxon>Archaea</taxon>
        <taxon>Nitrososphaerota</taxon>
        <taxon>Nitrososphaeria</taxon>
        <taxon>Nitrososphaerales</taxon>
        <taxon>Nitrososphaeraceae</taxon>
        <taxon>Candidatus Nitrosocosmicus</taxon>
    </lineage>
</organism>
<sequence>MDRLAAILSDFDGTLCPTSGIKYNDNSSDFIPRSIEEILCEISLTIPIGIITSKDFDFIYPKTRKFAKILSCILGLETFVLNDKERTNYNENILNENNKVSTEDIAIKDRISLFDHEMLSINSHMLNEITAYLENNYHTMNVEKKFLKGEENLLGGITVDWRHNSNWMVNKEKYKEIVKESVYNILNRTQQKEEGNRSKEKSSSLTQHLFIQEYSTHPFIDVYVTKLNKGSAFDSVVSKLYEILNIKGKIIYLGDSENDNPAFKKANISIGVNSDNRLNPTLDCTYSIKFENLSIFLRRLVDNDFDFSESLLNF</sequence>
<protein>
    <submittedName>
        <fullName evidence="1">Haloacid dehalogenase-like hydrolase</fullName>
    </submittedName>
</protein>
<dbReference type="KEGG" id="taa:NMY3_01511"/>
<dbReference type="InterPro" id="IPR036412">
    <property type="entry name" value="HAD-like_sf"/>
</dbReference>
<name>A0A654LW76_9ARCH</name>
<keyword evidence="2" id="KW-1185">Reference proteome</keyword>
<dbReference type="InterPro" id="IPR006379">
    <property type="entry name" value="HAD-SF_hydro_IIB"/>
</dbReference>
<dbReference type="Proteomes" id="UP000058925">
    <property type="component" value="Chromosome"/>
</dbReference>
<proteinExistence type="predicted"/>
<dbReference type="NCBIfam" id="TIGR01484">
    <property type="entry name" value="HAD-SF-IIB"/>
    <property type="match status" value="1"/>
</dbReference>
<reference evidence="2" key="1">
    <citation type="submission" date="2015-10" db="EMBL/GenBank/DDBJ databases">
        <title>Niche specialization of a soil ammonia-oxidizing archaeon, Candidatus Nitrosocosmicus oleophilus.</title>
        <authorList>
            <person name="Jung M.-Y."/>
            <person name="Rhee S.-K."/>
        </authorList>
    </citation>
    <scope>NUCLEOTIDE SEQUENCE [LARGE SCALE GENOMIC DNA]</scope>
    <source>
        <strain evidence="2">MY3</strain>
    </source>
</reference>
<dbReference type="EMBL" id="CP012850">
    <property type="protein sequence ID" value="ALI35714.1"/>
    <property type="molecule type" value="Genomic_DNA"/>
</dbReference>
<dbReference type="Gene3D" id="3.40.50.1000">
    <property type="entry name" value="HAD superfamily/HAD-like"/>
    <property type="match status" value="1"/>
</dbReference>
<dbReference type="Gene3D" id="3.30.1240.10">
    <property type="match status" value="1"/>
</dbReference>
<dbReference type="GeneID" id="60421559"/>